<dbReference type="RefSeq" id="WP_083029935.1">
    <property type="nucleotide sequence ID" value="NZ_AP022618.1"/>
</dbReference>
<sequence length="152" mass="16095">MKFTKRTLVAAPIAVGLALAVAAPATADGRGKFGATQELTDGGVTIAYTLEELEPSDDTITNADVHGKLWEVSVDVAAVKGSVTPVIPFFNARAADGTNYRPLYWAVGPESLSGATLEQGQKSHGNIYFDVTGPAPTRVVYNDGVTDRMCWH</sequence>
<protein>
    <submittedName>
        <fullName evidence="1">Uncharacterized protein</fullName>
    </submittedName>
</protein>
<name>A0A1X0DI50_9MYCO</name>
<keyword evidence="2" id="KW-1185">Reference proteome</keyword>
<gene>
    <name evidence="1" type="ORF">BST26_06410</name>
</gene>
<dbReference type="InterPro" id="IPR029050">
    <property type="entry name" value="Immunoprotect_excell_Ig-like"/>
</dbReference>
<evidence type="ECO:0000313" key="1">
    <source>
        <dbReference type="EMBL" id="ORA71977.1"/>
    </source>
</evidence>
<dbReference type="Proteomes" id="UP000192801">
    <property type="component" value="Unassembled WGS sequence"/>
</dbReference>
<reference evidence="1 2" key="1">
    <citation type="submission" date="2016-12" db="EMBL/GenBank/DDBJ databases">
        <title>The new phylogeny of genus Mycobacterium.</title>
        <authorList>
            <person name="Tortoli E."/>
            <person name="Trovato A."/>
            <person name="Cirillo D.M."/>
        </authorList>
    </citation>
    <scope>NUCLEOTIDE SEQUENCE [LARGE SCALE GENOMIC DNA]</scope>
    <source>
        <strain evidence="1 2">DSM 45130</strain>
    </source>
</reference>
<dbReference type="InterPro" id="IPR015250">
    <property type="entry name" value="MPT63-like"/>
</dbReference>
<proteinExistence type="predicted"/>
<evidence type="ECO:0000313" key="2">
    <source>
        <dbReference type="Proteomes" id="UP000192801"/>
    </source>
</evidence>
<comment type="caution">
    <text evidence="1">The sequence shown here is derived from an EMBL/GenBank/DDBJ whole genome shotgun (WGS) entry which is preliminary data.</text>
</comment>
<dbReference type="Pfam" id="PF09167">
    <property type="entry name" value="DUF1942"/>
    <property type="match status" value="1"/>
</dbReference>
<dbReference type="OrthoDB" id="4762478at2"/>
<accession>A0A1X0DI50</accession>
<dbReference type="AlphaFoldDB" id="A0A1X0DI50"/>
<organism evidence="1 2">
    <name type="scientific">Mycolicibacterium insubricum</name>
    <dbReference type="NCBI Taxonomy" id="444597"/>
    <lineage>
        <taxon>Bacteria</taxon>
        <taxon>Bacillati</taxon>
        <taxon>Actinomycetota</taxon>
        <taxon>Actinomycetes</taxon>
        <taxon>Mycobacteriales</taxon>
        <taxon>Mycobacteriaceae</taxon>
        <taxon>Mycolicibacterium</taxon>
    </lineage>
</organism>
<dbReference type="GO" id="GO:0005615">
    <property type="term" value="C:extracellular space"/>
    <property type="evidence" value="ECO:0007669"/>
    <property type="project" value="InterPro"/>
</dbReference>
<dbReference type="SUPFAM" id="SSF81982">
    <property type="entry name" value="Antigen MPT63/MPB63 (immunoprotective extracellular protein)"/>
    <property type="match status" value="1"/>
</dbReference>
<dbReference type="Gene3D" id="2.60.40.1240">
    <property type="match status" value="1"/>
</dbReference>
<dbReference type="EMBL" id="MVHS01000010">
    <property type="protein sequence ID" value="ORA71977.1"/>
    <property type="molecule type" value="Genomic_DNA"/>
</dbReference>